<dbReference type="InterPro" id="IPR033133">
    <property type="entry name" value="PUM-HD"/>
</dbReference>
<feature type="repeat" description="Pumilio" evidence="4">
    <location>
        <begin position="384"/>
        <end position="421"/>
    </location>
</feature>
<keyword evidence="3" id="KW-0221">Differentiation</keyword>
<dbReference type="InterPro" id="IPR016024">
    <property type="entry name" value="ARM-type_fold"/>
</dbReference>
<dbReference type="AlphaFoldDB" id="A0A8R1XL34"/>
<feature type="repeat" description="Pumilio" evidence="4">
    <location>
        <begin position="181"/>
        <end position="217"/>
    </location>
</feature>
<dbReference type="InterPro" id="IPR011989">
    <property type="entry name" value="ARM-like"/>
</dbReference>
<dbReference type="EnsemblMetazoa" id="OVOC10726.1">
    <property type="protein sequence ID" value="OVOC10726.1"/>
    <property type="gene ID" value="WBGene00247535"/>
</dbReference>
<dbReference type="PROSITE" id="PS50302">
    <property type="entry name" value="PUM"/>
    <property type="match status" value="4"/>
</dbReference>
<protein>
    <submittedName>
        <fullName evidence="6">PUM-HD domain-containing protein</fullName>
    </submittedName>
</protein>
<organism evidence="6 7">
    <name type="scientific">Onchocerca volvulus</name>
    <dbReference type="NCBI Taxonomy" id="6282"/>
    <lineage>
        <taxon>Eukaryota</taxon>
        <taxon>Metazoa</taxon>
        <taxon>Ecdysozoa</taxon>
        <taxon>Nematoda</taxon>
        <taxon>Chromadorea</taxon>
        <taxon>Rhabditida</taxon>
        <taxon>Spirurina</taxon>
        <taxon>Spiruromorpha</taxon>
        <taxon>Filarioidea</taxon>
        <taxon>Onchocercidae</taxon>
        <taxon>Onchocerca</taxon>
    </lineage>
</organism>
<dbReference type="InterPro" id="IPR001313">
    <property type="entry name" value="Pumilio_RNA-bd_rpt"/>
</dbReference>
<dbReference type="Proteomes" id="UP000024404">
    <property type="component" value="Unassembled WGS sequence"/>
</dbReference>
<keyword evidence="2" id="KW-0677">Repeat</keyword>
<sequence length="482" mass="54528">MLEAISILNQAATIAQFLHAPTWHVEAMNFPRYGYTVHLNPELQITHVATSVLEPSPQQQVSPNSVSGDTVLYRAVPPCIVPVSNSSPPLTAVHGLDTYIDVNLLPFSSSDDIIMATTFIEHLIEIGRIDVYAIDKHGSRFLQKIFADGDAYIRQKITDYFLKIDKLMENAPSNEQKTICSLLETNLVTFCRGRYSCRVVQKAFECFDVANCLSLIDKLDGTEKDLSLHQHGNHVIQKIFLCVPFCGYNGIVNKYLASADILSEIVKDRYGCRVIQLSVQKLEEEVAKNSGPAASLLEQLVSMLLKNCWSYSTHQYANYVIQHIIASNTLEIHRNTIICELLNNLLSMSQEKYASHVVEKALKHAPPKLLHAMMNEIFDGYECDIKGHDALDVLLFDQFGNYVVQTMLEIAIETREKKCDDNSWFNRLADRIIRSQHKLMKYSSGKRILEKLSAAISNDKNMNQDENFSHVLESSIVPKKFR</sequence>
<feature type="repeat" description="Pumilio" evidence="4">
    <location>
        <begin position="340"/>
        <end position="375"/>
    </location>
</feature>
<dbReference type="Gene3D" id="1.25.10.10">
    <property type="entry name" value="Leucine-rich Repeat Variant"/>
    <property type="match status" value="1"/>
</dbReference>
<dbReference type="GO" id="GO:0003730">
    <property type="term" value="F:mRNA 3'-UTR binding"/>
    <property type="evidence" value="ECO:0007669"/>
    <property type="project" value="TreeGrafter"/>
</dbReference>
<dbReference type="Pfam" id="PF00806">
    <property type="entry name" value="PUF"/>
    <property type="match status" value="7"/>
</dbReference>
<evidence type="ECO:0000256" key="2">
    <source>
        <dbReference type="ARBA" id="ARBA00022737"/>
    </source>
</evidence>
<dbReference type="GO" id="GO:0010608">
    <property type="term" value="P:post-transcriptional regulation of gene expression"/>
    <property type="evidence" value="ECO:0007669"/>
    <property type="project" value="TreeGrafter"/>
</dbReference>
<dbReference type="PANTHER" id="PTHR12537:SF112">
    <property type="entry name" value="FEM-3 MRNA-BINDING FACTOR 1-RELATED"/>
    <property type="match status" value="1"/>
</dbReference>
<evidence type="ECO:0000256" key="3">
    <source>
        <dbReference type="ARBA" id="ARBA00022782"/>
    </source>
</evidence>
<keyword evidence="7" id="KW-1185">Reference proteome</keyword>
<reference evidence="6" key="2">
    <citation type="submission" date="2022-06" db="UniProtKB">
        <authorList>
            <consortium name="EnsemblMetazoa"/>
        </authorList>
    </citation>
    <scope>IDENTIFICATION</scope>
</reference>
<dbReference type="SUPFAM" id="SSF48371">
    <property type="entry name" value="ARM repeat"/>
    <property type="match status" value="1"/>
</dbReference>
<evidence type="ECO:0000313" key="7">
    <source>
        <dbReference type="Proteomes" id="UP000024404"/>
    </source>
</evidence>
<evidence type="ECO:0000256" key="4">
    <source>
        <dbReference type="PROSITE-ProRule" id="PRU00317"/>
    </source>
</evidence>
<proteinExistence type="predicted"/>
<dbReference type="PROSITE" id="PS50303">
    <property type="entry name" value="PUM_HD"/>
    <property type="match status" value="1"/>
</dbReference>
<dbReference type="EMBL" id="CMVM020000345">
    <property type="status" value="NOT_ANNOTATED_CDS"/>
    <property type="molecule type" value="Genomic_DNA"/>
</dbReference>
<evidence type="ECO:0000313" key="6">
    <source>
        <dbReference type="EnsemblMetazoa" id="OVOC10726.1"/>
    </source>
</evidence>
<reference evidence="7" key="1">
    <citation type="submission" date="2013-10" db="EMBL/GenBank/DDBJ databases">
        <title>Genome sequencing of Onchocerca volvulus.</title>
        <authorList>
            <person name="Cotton J."/>
            <person name="Tsai J."/>
            <person name="Stanley E."/>
            <person name="Tracey A."/>
            <person name="Holroyd N."/>
            <person name="Lustigman S."/>
            <person name="Berriman M."/>
        </authorList>
    </citation>
    <scope>NUCLEOTIDE SEQUENCE</scope>
</reference>
<name>A0A8R1XL34_ONCVO</name>
<dbReference type="GO" id="GO:0030154">
    <property type="term" value="P:cell differentiation"/>
    <property type="evidence" value="ECO:0007669"/>
    <property type="project" value="UniProtKB-KW"/>
</dbReference>
<dbReference type="PANTHER" id="PTHR12537">
    <property type="entry name" value="RNA BINDING PROTEIN PUMILIO-RELATED"/>
    <property type="match status" value="1"/>
</dbReference>
<feature type="domain" description="PUM-HD" evidence="5">
    <location>
        <begin position="48"/>
        <end position="456"/>
    </location>
</feature>
<keyword evidence="1" id="KW-0217">Developmental protein</keyword>
<evidence type="ECO:0000256" key="1">
    <source>
        <dbReference type="ARBA" id="ARBA00022473"/>
    </source>
</evidence>
<feature type="repeat" description="Pumilio" evidence="4">
    <location>
        <begin position="122"/>
        <end position="159"/>
    </location>
</feature>
<dbReference type="SMART" id="SM00025">
    <property type="entry name" value="Pumilio"/>
    <property type="match status" value="7"/>
</dbReference>
<evidence type="ECO:0000259" key="5">
    <source>
        <dbReference type="PROSITE" id="PS50303"/>
    </source>
</evidence>
<dbReference type="GO" id="GO:0005634">
    <property type="term" value="C:nucleus"/>
    <property type="evidence" value="ECO:0007669"/>
    <property type="project" value="TreeGrafter"/>
</dbReference>
<dbReference type="OMA" id="HAMMNEI"/>
<accession>A0A8R1XL34</accession>
<dbReference type="GO" id="GO:0005737">
    <property type="term" value="C:cytoplasm"/>
    <property type="evidence" value="ECO:0007669"/>
    <property type="project" value="TreeGrafter"/>
</dbReference>